<gene>
    <name evidence="7" type="ORF">GCM10025875_00500</name>
    <name evidence="8" type="ORF">GCM10025875_35480</name>
</gene>
<organism evidence="8 9">
    <name type="scientific">Litorihabitans aurantiacus</name>
    <dbReference type="NCBI Taxonomy" id="1930061"/>
    <lineage>
        <taxon>Bacteria</taxon>
        <taxon>Bacillati</taxon>
        <taxon>Actinomycetota</taxon>
        <taxon>Actinomycetes</taxon>
        <taxon>Micrococcales</taxon>
        <taxon>Beutenbergiaceae</taxon>
        <taxon>Litorihabitans</taxon>
    </lineage>
</organism>
<dbReference type="PANTHER" id="PTHR22604:SF105">
    <property type="entry name" value="TRANS-1,2-DIHYDROBENZENE-1,2-DIOL DEHYDROGENASE"/>
    <property type="match status" value="1"/>
</dbReference>
<name>A0AA37XHA1_9MICO</name>
<evidence type="ECO:0000256" key="3">
    <source>
        <dbReference type="ARBA" id="ARBA00023027"/>
    </source>
</evidence>
<dbReference type="InterPro" id="IPR000683">
    <property type="entry name" value="Gfo/Idh/MocA-like_OxRdtase_N"/>
</dbReference>
<evidence type="ECO:0000313" key="9">
    <source>
        <dbReference type="Proteomes" id="UP001157161"/>
    </source>
</evidence>
<evidence type="ECO:0000256" key="4">
    <source>
        <dbReference type="SAM" id="MobiDB-lite"/>
    </source>
</evidence>
<feature type="region of interest" description="Disordered" evidence="4">
    <location>
        <begin position="327"/>
        <end position="347"/>
    </location>
</feature>
<dbReference type="Gene3D" id="3.30.360.10">
    <property type="entry name" value="Dihydrodipicolinate Reductase, domain 2"/>
    <property type="match status" value="1"/>
</dbReference>
<dbReference type="Pfam" id="PF22725">
    <property type="entry name" value="GFO_IDH_MocA_C3"/>
    <property type="match status" value="1"/>
</dbReference>
<reference evidence="8" key="1">
    <citation type="journal article" date="2014" name="Int. J. Syst. Evol. Microbiol.">
        <title>Complete genome sequence of Corynebacterium casei LMG S-19264T (=DSM 44701T), isolated from a smear-ripened cheese.</title>
        <authorList>
            <consortium name="US DOE Joint Genome Institute (JGI-PGF)"/>
            <person name="Walter F."/>
            <person name="Albersmeier A."/>
            <person name="Kalinowski J."/>
            <person name="Ruckert C."/>
        </authorList>
    </citation>
    <scope>NUCLEOTIDE SEQUENCE</scope>
    <source>
        <strain evidence="8">NBRC 112290</strain>
    </source>
</reference>
<feature type="domain" description="GFO/IDH/MocA-like oxidoreductase" evidence="6">
    <location>
        <begin position="136"/>
        <end position="248"/>
    </location>
</feature>
<accession>A0AA37XHA1</accession>
<dbReference type="SUPFAM" id="SSF55347">
    <property type="entry name" value="Glyceraldehyde-3-phosphate dehydrogenase-like, C-terminal domain"/>
    <property type="match status" value="1"/>
</dbReference>
<proteinExistence type="inferred from homology"/>
<dbReference type="EMBL" id="BSUM01000001">
    <property type="protein sequence ID" value="GMA33556.1"/>
    <property type="molecule type" value="Genomic_DNA"/>
</dbReference>
<protein>
    <submittedName>
        <fullName evidence="8">Oxidoreductase</fullName>
    </submittedName>
</protein>
<dbReference type="Pfam" id="PF01408">
    <property type="entry name" value="GFO_IDH_MocA"/>
    <property type="match status" value="1"/>
</dbReference>
<dbReference type="Proteomes" id="UP001157161">
    <property type="component" value="Unassembled WGS sequence"/>
</dbReference>
<dbReference type="InterPro" id="IPR036291">
    <property type="entry name" value="NAD(P)-bd_dom_sf"/>
</dbReference>
<dbReference type="AlphaFoldDB" id="A0AA37XHA1"/>
<dbReference type="InterPro" id="IPR055170">
    <property type="entry name" value="GFO_IDH_MocA-like_dom"/>
</dbReference>
<evidence type="ECO:0000259" key="6">
    <source>
        <dbReference type="Pfam" id="PF22725"/>
    </source>
</evidence>
<comment type="caution">
    <text evidence="8">The sequence shown here is derived from an EMBL/GenBank/DDBJ whole genome shotgun (WGS) entry which is preliminary data.</text>
</comment>
<keyword evidence="9" id="KW-1185">Reference proteome</keyword>
<dbReference type="SUPFAM" id="SSF51735">
    <property type="entry name" value="NAD(P)-binding Rossmann-fold domains"/>
    <property type="match status" value="1"/>
</dbReference>
<reference evidence="8" key="2">
    <citation type="submission" date="2023-02" db="EMBL/GenBank/DDBJ databases">
        <authorList>
            <person name="Sun Q."/>
            <person name="Mori K."/>
        </authorList>
    </citation>
    <scope>NUCLEOTIDE SEQUENCE</scope>
    <source>
        <strain evidence="8">NBRC 112290</strain>
    </source>
</reference>
<evidence type="ECO:0000313" key="7">
    <source>
        <dbReference type="EMBL" id="GMA30058.1"/>
    </source>
</evidence>
<keyword evidence="2" id="KW-0560">Oxidoreductase</keyword>
<dbReference type="PANTHER" id="PTHR22604">
    <property type="entry name" value="OXIDOREDUCTASES"/>
    <property type="match status" value="1"/>
</dbReference>
<evidence type="ECO:0000313" key="8">
    <source>
        <dbReference type="EMBL" id="GMA33556.1"/>
    </source>
</evidence>
<evidence type="ECO:0000256" key="1">
    <source>
        <dbReference type="ARBA" id="ARBA00010928"/>
    </source>
</evidence>
<dbReference type="Gene3D" id="3.40.50.720">
    <property type="entry name" value="NAD(P)-binding Rossmann-like Domain"/>
    <property type="match status" value="1"/>
</dbReference>
<evidence type="ECO:0000259" key="5">
    <source>
        <dbReference type="Pfam" id="PF01408"/>
    </source>
</evidence>
<keyword evidence="3" id="KW-0520">NAD</keyword>
<comment type="similarity">
    <text evidence="1">Belongs to the Gfo/Idh/MocA family.</text>
</comment>
<dbReference type="GO" id="GO:0000166">
    <property type="term" value="F:nucleotide binding"/>
    <property type="evidence" value="ECO:0007669"/>
    <property type="project" value="InterPro"/>
</dbReference>
<dbReference type="InterPro" id="IPR050984">
    <property type="entry name" value="Gfo/Idh/MocA_domain"/>
</dbReference>
<dbReference type="GO" id="GO:0016491">
    <property type="term" value="F:oxidoreductase activity"/>
    <property type="evidence" value="ECO:0007669"/>
    <property type="project" value="UniProtKB-KW"/>
</dbReference>
<feature type="domain" description="Gfo/Idh/MocA-like oxidoreductase N-terminal" evidence="5">
    <location>
        <begin position="7"/>
        <end position="122"/>
    </location>
</feature>
<sequence length="347" mass="36034">MSEQRSLRWGVLGPGRIAAEIARDLDHVAHAEIVAVGSRDEGRARAFAAEHAPRARAHGSYAALLADDEVDVVHIATPHAQHARHACAAIAAGRGVLVEKAFAATAAGAHRVADEARAAGTFAMEAMWTRFLPAVVRLRDLVADGAIGEVRAVTSEMGWPLPGSSVDDEPAAGRGALLDLAVYGISLAQMLLGAPTQVRATGTLTAGGTDSHVGAVVGFAGGSTASVLASRTTPMPGVARVYGSRGWIDLDAPFHGTDGFVLHRDGADPVREHHPARGRGYAHELEEVAACVRAGRTESSVMPLADTLAVQGVLQDVADQIGLVLRDEDDDGVASAPDHPADAQETR</sequence>
<evidence type="ECO:0000256" key="2">
    <source>
        <dbReference type="ARBA" id="ARBA00023002"/>
    </source>
</evidence>
<dbReference type="RefSeq" id="WP_284248486.1">
    <property type="nucleotide sequence ID" value="NZ_BSUM01000001.1"/>
</dbReference>
<dbReference type="EMBL" id="BSUM01000001">
    <property type="protein sequence ID" value="GMA30058.1"/>
    <property type="molecule type" value="Genomic_DNA"/>
</dbReference>